<reference evidence="1 2" key="1">
    <citation type="submission" date="2021-06" db="EMBL/GenBank/DDBJ databases">
        <authorList>
            <person name="Kallberg Y."/>
            <person name="Tangrot J."/>
            <person name="Rosling A."/>
        </authorList>
    </citation>
    <scope>NUCLEOTIDE SEQUENCE [LARGE SCALE GENOMIC DNA]</scope>
    <source>
        <strain evidence="1 2">120-4 pot B 10/14</strain>
    </source>
</reference>
<proteinExistence type="predicted"/>
<evidence type="ECO:0000313" key="1">
    <source>
        <dbReference type="EMBL" id="CAG8843405.1"/>
    </source>
</evidence>
<feature type="non-terminal residue" evidence="1">
    <location>
        <position position="1"/>
    </location>
</feature>
<keyword evidence="2" id="KW-1185">Reference proteome</keyword>
<organism evidence="1 2">
    <name type="scientific">Gigaspora margarita</name>
    <dbReference type="NCBI Taxonomy" id="4874"/>
    <lineage>
        <taxon>Eukaryota</taxon>
        <taxon>Fungi</taxon>
        <taxon>Fungi incertae sedis</taxon>
        <taxon>Mucoromycota</taxon>
        <taxon>Glomeromycotina</taxon>
        <taxon>Glomeromycetes</taxon>
        <taxon>Diversisporales</taxon>
        <taxon>Gigasporaceae</taxon>
        <taxon>Gigaspora</taxon>
    </lineage>
</organism>
<name>A0ABN7WYR8_GIGMA</name>
<comment type="caution">
    <text evidence="1">The sequence shown here is derived from an EMBL/GenBank/DDBJ whole genome shotgun (WGS) entry which is preliminary data.</text>
</comment>
<dbReference type="Proteomes" id="UP000789901">
    <property type="component" value="Unassembled WGS sequence"/>
</dbReference>
<feature type="non-terminal residue" evidence="1">
    <location>
        <position position="252"/>
    </location>
</feature>
<protein>
    <submittedName>
        <fullName evidence="1">42971_t:CDS:1</fullName>
    </submittedName>
</protein>
<accession>A0ABN7WYR8</accession>
<dbReference type="EMBL" id="CAJVQB010072316">
    <property type="protein sequence ID" value="CAG8843405.1"/>
    <property type="molecule type" value="Genomic_DNA"/>
</dbReference>
<sequence length="252" mass="29408">DDMILENGATIQELMLPIYENADTYDVVKIGVLCINNRLYENYPYNLILQKCQQNLDDLVPSSEISVRISKRINEISDISDIKEAEHVIKSWHNNNELFSDDFNASILNFIRNLFEKISALMFETFFNLFYDKNYAVEAQKELFTNKEQRNQFKTLSDNLLRALIPNIIVTNLEYDVEFLIVEYGKLLSLNDKKKELGDTAKSCTMLYDIIYRIHNNLTFCDSQSVQEFENFRVIAMVTSALEIKVFILNFA</sequence>
<gene>
    <name evidence="1" type="ORF">GMARGA_LOCUS36526</name>
</gene>
<evidence type="ECO:0000313" key="2">
    <source>
        <dbReference type="Proteomes" id="UP000789901"/>
    </source>
</evidence>